<organism evidence="1 2">
    <name type="scientific">Candidatus Phocaeicola faecigallinarum</name>
    <dbReference type="NCBI Taxonomy" id="2838732"/>
    <lineage>
        <taxon>Bacteria</taxon>
        <taxon>Pseudomonadati</taxon>
        <taxon>Bacteroidota</taxon>
        <taxon>Bacteroidia</taxon>
        <taxon>Bacteroidales</taxon>
        <taxon>Bacteroidaceae</taxon>
        <taxon>Phocaeicola</taxon>
    </lineage>
</organism>
<dbReference type="EMBL" id="JAHLFW010000089">
    <property type="protein sequence ID" value="MBU3838779.1"/>
    <property type="molecule type" value="Genomic_DNA"/>
</dbReference>
<dbReference type="Proteomes" id="UP000783796">
    <property type="component" value="Unassembled WGS sequence"/>
</dbReference>
<sequence>MDFEQADIKYTIFFGADHRQQSCRLSSAMLPTVVSSAADHRQHQEKLCWKLLESLFCYFDSSNIRYKQIHYFFGKFKNQPIYFFGIFNF</sequence>
<evidence type="ECO:0000313" key="2">
    <source>
        <dbReference type="Proteomes" id="UP000783796"/>
    </source>
</evidence>
<reference evidence="1" key="1">
    <citation type="journal article" date="2021" name="PeerJ">
        <title>Extensive microbial diversity within the chicken gut microbiome revealed by metagenomics and culture.</title>
        <authorList>
            <person name="Gilroy R."/>
            <person name="Ravi A."/>
            <person name="Getino M."/>
            <person name="Pursley I."/>
            <person name="Horton D.L."/>
            <person name="Alikhan N.F."/>
            <person name="Baker D."/>
            <person name="Gharbi K."/>
            <person name="Hall N."/>
            <person name="Watson M."/>
            <person name="Adriaenssens E.M."/>
            <person name="Foster-Nyarko E."/>
            <person name="Jarju S."/>
            <person name="Secka A."/>
            <person name="Antonio M."/>
            <person name="Oren A."/>
            <person name="Chaudhuri R.R."/>
            <person name="La Ragione R."/>
            <person name="Hildebrand F."/>
            <person name="Pallen M.J."/>
        </authorList>
    </citation>
    <scope>NUCLEOTIDE SEQUENCE</scope>
    <source>
        <strain evidence="1">G4-2901</strain>
    </source>
</reference>
<name>A0A948TD70_9BACT</name>
<dbReference type="AlphaFoldDB" id="A0A948TD70"/>
<reference evidence="1" key="2">
    <citation type="submission" date="2021-04" db="EMBL/GenBank/DDBJ databases">
        <authorList>
            <person name="Gilroy R."/>
        </authorList>
    </citation>
    <scope>NUCLEOTIDE SEQUENCE</scope>
    <source>
        <strain evidence="1">G4-2901</strain>
    </source>
</reference>
<comment type="caution">
    <text evidence="1">The sequence shown here is derived from an EMBL/GenBank/DDBJ whole genome shotgun (WGS) entry which is preliminary data.</text>
</comment>
<accession>A0A948TD70</accession>
<protein>
    <submittedName>
        <fullName evidence="1">Uncharacterized protein</fullName>
    </submittedName>
</protein>
<evidence type="ECO:0000313" key="1">
    <source>
        <dbReference type="EMBL" id="MBU3838779.1"/>
    </source>
</evidence>
<gene>
    <name evidence="1" type="ORF">H9777_10830</name>
</gene>
<proteinExistence type="predicted"/>